<organism evidence="1 2">
    <name type="scientific">Vibrio cholerae</name>
    <dbReference type="NCBI Taxonomy" id="666"/>
    <lineage>
        <taxon>Bacteria</taxon>
        <taxon>Pseudomonadati</taxon>
        <taxon>Pseudomonadota</taxon>
        <taxon>Gammaproteobacteria</taxon>
        <taxon>Vibrionales</taxon>
        <taxon>Vibrionaceae</taxon>
        <taxon>Vibrio</taxon>
    </lineage>
</organism>
<dbReference type="Pfam" id="PF13481">
    <property type="entry name" value="AAA_25"/>
    <property type="match status" value="1"/>
</dbReference>
<dbReference type="InterPro" id="IPR038724">
    <property type="entry name" value="RepA"/>
</dbReference>
<evidence type="ECO:0000313" key="2">
    <source>
        <dbReference type="Proteomes" id="UP000323583"/>
    </source>
</evidence>
<reference evidence="1 2" key="1">
    <citation type="submission" date="2019-06" db="EMBL/GenBank/DDBJ databases">
        <title>Vibrio cholerae phylogeny based on whole-genome sequencing reveals genetic diversity and population strucutre.</title>
        <authorList>
            <person name="Zhiqiu Y."/>
            <person name="Bin L."/>
            <person name="Lingyan J."/>
        </authorList>
    </citation>
    <scope>NUCLEOTIDE SEQUENCE [LARGE SCALE GENOMIC DNA]</scope>
    <source>
        <strain evidence="1 2">N2768</strain>
    </source>
</reference>
<accession>A0A8B5ZN58</accession>
<comment type="caution">
    <text evidence="1">The sequence shown here is derived from an EMBL/GenBank/DDBJ whole genome shotgun (WGS) entry which is preliminary data.</text>
</comment>
<dbReference type="CDD" id="cd01125">
    <property type="entry name" value="RepA_RSF1010_like"/>
    <property type="match status" value="1"/>
</dbReference>
<proteinExistence type="predicted"/>
<evidence type="ECO:0000313" key="1">
    <source>
        <dbReference type="EMBL" id="TXY93672.1"/>
    </source>
</evidence>
<protein>
    <submittedName>
        <fullName evidence="1">AAA family ATPase</fullName>
    </submittedName>
</protein>
<dbReference type="Proteomes" id="UP000323583">
    <property type="component" value="Unassembled WGS sequence"/>
</dbReference>
<name>A0A8B5ZN58_VIBCL</name>
<dbReference type="Gene3D" id="3.40.50.300">
    <property type="entry name" value="P-loop containing nucleotide triphosphate hydrolases"/>
    <property type="match status" value="1"/>
</dbReference>
<dbReference type="EMBL" id="VSGZ01000016">
    <property type="protein sequence ID" value="TXY93672.1"/>
    <property type="molecule type" value="Genomic_DNA"/>
</dbReference>
<dbReference type="InterPro" id="IPR027417">
    <property type="entry name" value="P-loop_NTPase"/>
</dbReference>
<sequence length="299" mass="32992">MENFSWLDLRHAVEHEPTPLDFVLPGFKSGTVGALVSPGATGKTMLALQAAITVSGGPDILDFAGMDTAWQRTAGRVVFLTGEDPCDVLNGRFYSIGEHLKKIEKEAVFTNLHVAPLIGRGVDVMTIEWRRWLASVTRDARLVIIDTLRRFHKLDENDGGHMAGLLAYMEQLCRENSTTVLFLHHTSKAGALNGGDAQQASRGSSVLTDNARFQANLIGMTLKQAKQFNIDENCRRNFVRLSFPKINYSAPIEDRWFQRGPGGVLQPAQLSYGGSSKSTMKEKYGKPRLSKVVGGDNDW</sequence>
<gene>
    <name evidence="1" type="ORF">FXE67_03745</name>
</gene>
<dbReference type="SUPFAM" id="SSF52540">
    <property type="entry name" value="P-loop containing nucleoside triphosphate hydrolases"/>
    <property type="match status" value="1"/>
</dbReference>
<dbReference type="AlphaFoldDB" id="A0A8B5ZN58"/>